<feature type="region of interest" description="Disordered" evidence="1">
    <location>
        <begin position="77"/>
        <end position="107"/>
    </location>
</feature>
<dbReference type="Proteomes" id="UP000266723">
    <property type="component" value="Unassembled WGS sequence"/>
</dbReference>
<accession>A0ABQ7CNN0</accession>
<sequence length="120" mass="13315">MIRLTDAGWLTSSGRTTVSCGGSSISLPAAALAEVTSDSHQQSRLHDSTDQERRLWEQALQLRRFIARATDVRLIRPRAASEGSQELKNSPTVDPKERTTAPVKQKRVRAVDINRSVLSY</sequence>
<name>A0ABQ7CNN0_BRACR</name>
<evidence type="ECO:0000313" key="3">
    <source>
        <dbReference type="Proteomes" id="UP000266723"/>
    </source>
</evidence>
<organism evidence="2 3">
    <name type="scientific">Brassica cretica</name>
    <name type="common">Mustard</name>
    <dbReference type="NCBI Taxonomy" id="69181"/>
    <lineage>
        <taxon>Eukaryota</taxon>
        <taxon>Viridiplantae</taxon>
        <taxon>Streptophyta</taxon>
        <taxon>Embryophyta</taxon>
        <taxon>Tracheophyta</taxon>
        <taxon>Spermatophyta</taxon>
        <taxon>Magnoliopsida</taxon>
        <taxon>eudicotyledons</taxon>
        <taxon>Gunneridae</taxon>
        <taxon>Pentapetalae</taxon>
        <taxon>rosids</taxon>
        <taxon>malvids</taxon>
        <taxon>Brassicales</taxon>
        <taxon>Brassicaceae</taxon>
        <taxon>Brassiceae</taxon>
        <taxon>Brassica</taxon>
    </lineage>
</organism>
<feature type="compositionally biased region" description="Polar residues" evidence="1">
    <location>
        <begin position="82"/>
        <end position="92"/>
    </location>
</feature>
<evidence type="ECO:0000256" key="1">
    <source>
        <dbReference type="SAM" id="MobiDB-lite"/>
    </source>
</evidence>
<protein>
    <submittedName>
        <fullName evidence="2">Uncharacterized protein</fullName>
    </submittedName>
</protein>
<dbReference type="EMBL" id="QGKV02000759">
    <property type="protein sequence ID" value="KAF3561121.1"/>
    <property type="molecule type" value="Genomic_DNA"/>
</dbReference>
<keyword evidence="3" id="KW-1185">Reference proteome</keyword>
<comment type="caution">
    <text evidence="2">The sequence shown here is derived from an EMBL/GenBank/DDBJ whole genome shotgun (WGS) entry which is preliminary data.</text>
</comment>
<reference evidence="2 3" key="1">
    <citation type="journal article" date="2020" name="BMC Genomics">
        <title>Intraspecific diversification of the crop wild relative Brassica cretica Lam. using demographic model selection.</title>
        <authorList>
            <person name="Kioukis A."/>
            <person name="Michalopoulou V.A."/>
            <person name="Briers L."/>
            <person name="Pirintsos S."/>
            <person name="Studholme D.J."/>
            <person name="Pavlidis P."/>
            <person name="Sarris P.F."/>
        </authorList>
    </citation>
    <scope>NUCLEOTIDE SEQUENCE [LARGE SCALE GENOMIC DNA]</scope>
    <source>
        <strain evidence="3">cv. PFS-1207/04</strain>
    </source>
</reference>
<proteinExistence type="predicted"/>
<evidence type="ECO:0000313" key="2">
    <source>
        <dbReference type="EMBL" id="KAF3561121.1"/>
    </source>
</evidence>
<gene>
    <name evidence="2" type="ORF">DY000_02015066</name>
</gene>